<proteinExistence type="predicted"/>
<dbReference type="PhylomeDB" id="E9HUJ6"/>
<protein>
    <submittedName>
        <fullName evidence="1">Uncharacterized protein</fullName>
    </submittedName>
</protein>
<dbReference type="KEGG" id="dpx:DAPPUDRAFT_266133"/>
<name>E9HUJ6_DAPPU</name>
<reference evidence="1 2" key="1">
    <citation type="journal article" date="2011" name="Science">
        <title>The ecoresponsive genome of Daphnia pulex.</title>
        <authorList>
            <person name="Colbourne J.K."/>
            <person name="Pfrender M.E."/>
            <person name="Gilbert D."/>
            <person name="Thomas W.K."/>
            <person name="Tucker A."/>
            <person name="Oakley T.H."/>
            <person name="Tokishita S."/>
            <person name="Aerts A."/>
            <person name="Arnold G.J."/>
            <person name="Basu M.K."/>
            <person name="Bauer D.J."/>
            <person name="Caceres C.E."/>
            <person name="Carmel L."/>
            <person name="Casola C."/>
            <person name="Choi J.H."/>
            <person name="Detter J.C."/>
            <person name="Dong Q."/>
            <person name="Dusheyko S."/>
            <person name="Eads B.D."/>
            <person name="Frohlich T."/>
            <person name="Geiler-Samerotte K.A."/>
            <person name="Gerlach D."/>
            <person name="Hatcher P."/>
            <person name="Jogdeo S."/>
            <person name="Krijgsveld J."/>
            <person name="Kriventseva E.V."/>
            <person name="Kultz D."/>
            <person name="Laforsch C."/>
            <person name="Lindquist E."/>
            <person name="Lopez J."/>
            <person name="Manak J.R."/>
            <person name="Muller J."/>
            <person name="Pangilinan J."/>
            <person name="Patwardhan R.P."/>
            <person name="Pitluck S."/>
            <person name="Pritham E.J."/>
            <person name="Rechtsteiner A."/>
            <person name="Rho M."/>
            <person name="Rogozin I.B."/>
            <person name="Sakarya O."/>
            <person name="Salamov A."/>
            <person name="Schaack S."/>
            <person name="Shapiro H."/>
            <person name="Shiga Y."/>
            <person name="Skalitzky C."/>
            <person name="Smith Z."/>
            <person name="Souvorov A."/>
            <person name="Sung W."/>
            <person name="Tang Z."/>
            <person name="Tsuchiya D."/>
            <person name="Tu H."/>
            <person name="Vos H."/>
            <person name="Wang M."/>
            <person name="Wolf Y.I."/>
            <person name="Yamagata H."/>
            <person name="Yamada T."/>
            <person name="Ye Y."/>
            <person name="Shaw J.R."/>
            <person name="Andrews J."/>
            <person name="Crease T.J."/>
            <person name="Tang H."/>
            <person name="Lucas S.M."/>
            <person name="Robertson H.M."/>
            <person name="Bork P."/>
            <person name="Koonin E.V."/>
            <person name="Zdobnov E.M."/>
            <person name="Grigoriev I.V."/>
            <person name="Lynch M."/>
            <person name="Boore J.L."/>
        </authorList>
    </citation>
    <scope>NUCLEOTIDE SEQUENCE [LARGE SCALE GENOMIC DNA]</scope>
</reference>
<dbReference type="AlphaFoldDB" id="E9HUJ6"/>
<gene>
    <name evidence="1" type="ORF">DAPPUDRAFT_266133</name>
</gene>
<evidence type="ECO:0000313" key="2">
    <source>
        <dbReference type="Proteomes" id="UP000000305"/>
    </source>
</evidence>
<accession>E9HUJ6</accession>
<keyword evidence="2" id="KW-1185">Reference proteome</keyword>
<sequence>MELEQLLKLNLRIYYLAGCRIQLVINQEVEEHFNKQSTTQPHQIHGPHFFFPFRYRT</sequence>
<dbReference type="EMBL" id="GL732811">
    <property type="protein sequence ID" value="EFX64590.1"/>
    <property type="molecule type" value="Genomic_DNA"/>
</dbReference>
<organism evidence="1 2">
    <name type="scientific">Daphnia pulex</name>
    <name type="common">Water flea</name>
    <dbReference type="NCBI Taxonomy" id="6669"/>
    <lineage>
        <taxon>Eukaryota</taxon>
        <taxon>Metazoa</taxon>
        <taxon>Ecdysozoa</taxon>
        <taxon>Arthropoda</taxon>
        <taxon>Crustacea</taxon>
        <taxon>Branchiopoda</taxon>
        <taxon>Diplostraca</taxon>
        <taxon>Cladocera</taxon>
        <taxon>Anomopoda</taxon>
        <taxon>Daphniidae</taxon>
        <taxon>Daphnia</taxon>
    </lineage>
</organism>
<dbReference type="HOGENOM" id="CLU_2998539_0_0_1"/>
<dbReference type="InParanoid" id="E9HUJ6"/>
<evidence type="ECO:0000313" key="1">
    <source>
        <dbReference type="EMBL" id="EFX64590.1"/>
    </source>
</evidence>
<dbReference type="Proteomes" id="UP000000305">
    <property type="component" value="Unassembled WGS sequence"/>
</dbReference>